<dbReference type="Pfam" id="PF03080">
    <property type="entry name" value="Neprosin"/>
    <property type="match status" value="1"/>
</dbReference>
<comment type="caution">
    <text evidence="2">The sequence shown here is derived from an EMBL/GenBank/DDBJ whole genome shotgun (WGS) entry which is preliminary data.</text>
</comment>
<accession>A0AAN9NME1</accession>
<dbReference type="InterPro" id="IPR053168">
    <property type="entry name" value="Glutamic_endopeptidase"/>
</dbReference>
<evidence type="ECO:0000259" key="1">
    <source>
        <dbReference type="PROSITE" id="PS52045"/>
    </source>
</evidence>
<dbReference type="InterPro" id="IPR004314">
    <property type="entry name" value="Neprosin"/>
</dbReference>
<reference evidence="2 3" key="1">
    <citation type="submission" date="2024-01" db="EMBL/GenBank/DDBJ databases">
        <title>The genomes of 5 underutilized Papilionoideae crops provide insights into root nodulation and disease resistanc.</title>
        <authorList>
            <person name="Jiang F."/>
        </authorList>
    </citation>
    <scope>NUCLEOTIDE SEQUENCE [LARGE SCALE GENOMIC DNA]</scope>
    <source>
        <strain evidence="2">JINMINGXINNONG_FW02</strain>
        <tissue evidence="2">Leaves</tissue>
    </source>
</reference>
<proteinExistence type="predicted"/>
<feature type="domain" description="Neprosin PEP catalytic" evidence="1">
    <location>
        <begin position="1"/>
        <end position="212"/>
    </location>
</feature>
<evidence type="ECO:0000313" key="3">
    <source>
        <dbReference type="Proteomes" id="UP001374584"/>
    </source>
</evidence>
<dbReference type="PANTHER" id="PTHR31589:SF223">
    <property type="entry name" value="PROTEIN, PUTATIVE (DUF239)-RELATED"/>
    <property type="match status" value="1"/>
</dbReference>
<dbReference type="Gene3D" id="3.90.1320.10">
    <property type="entry name" value="Outer-capsid protein sigma 3, large lobe"/>
    <property type="match status" value="1"/>
</dbReference>
<name>A0AAN9NME1_PHACN</name>
<gene>
    <name evidence="2" type="ORF">VNO80_05668</name>
</gene>
<organism evidence="2 3">
    <name type="scientific">Phaseolus coccineus</name>
    <name type="common">Scarlet runner bean</name>
    <name type="synonym">Phaseolus multiflorus</name>
    <dbReference type="NCBI Taxonomy" id="3886"/>
    <lineage>
        <taxon>Eukaryota</taxon>
        <taxon>Viridiplantae</taxon>
        <taxon>Streptophyta</taxon>
        <taxon>Embryophyta</taxon>
        <taxon>Tracheophyta</taxon>
        <taxon>Spermatophyta</taxon>
        <taxon>Magnoliopsida</taxon>
        <taxon>eudicotyledons</taxon>
        <taxon>Gunneridae</taxon>
        <taxon>Pentapetalae</taxon>
        <taxon>rosids</taxon>
        <taxon>fabids</taxon>
        <taxon>Fabales</taxon>
        <taxon>Fabaceae</taxon>
        <taxon>Papilionoideae</taxon>
        <taxon>50 kb inversion clade</taxon>
        <taxon>NPAAA clade</taxon>
        <taxon>indigoferoid/millettioid clade</taxon>
        <taxon>Phaseoleae</taxon>
        <taxon>Phaseolus</taxon>
    </lineage>
</organism>
<sequence length="213" mass="23611">MSHIWVQNQPTTDGGNKISVGWHVAPELYGDTATYIYTSWTSDNYKKTGCYNLYCSGFVQIHPQKYIGSRVEQTSVYGGKMIELIISITQDPDTKNWWINYQGENIGYFPSKLFSNMSSADQVGWGGRTLTPPNTPTPPMGSGYFPDKNFVHACYFKQISFQNASRLEHGPTVDEVGTFNDNPNCFGVKYYGNLGGENGYSIQFGGPGGNCGN</sequence>
<dbReference type="Proteomes" id="UP001374584">
    <property type="component" value="Unassembled WGS sequence"/>
</dbReference>
<evidence type="ECO:0000313" key="2">
    <source>
        <dbReference type="EMBL" id="KAK7372293.1"/>
    </source>
</evidence>
<dbReference type="EMBL" id="JAYMYR010000003">
    <property type="protein sequence ID" value="KAK7372293.1"/>
    <property type="molecule type" value="Genomic_DNA"/>
</dbReference>
<dbReference type="PROSITE" id="PS52045">
    <property type="entry name" value="NEPROSIN_PEP_CD"/>
    <property type="match status" value="1"/>
</dbReference>
<protein>
    <recommendedName>
        <fullName evidence="1">Neprosin PEP catalytic domain-containing protein</fullName>
    </recommendedName>
</protein>
<dbReference type="AlphaFoldDB" id="A0AAN9NME1"/>
<dbReference type="PANTHER" id="PTHR31589">
    <property type="entry name" value="PROTEIN, PUTATIVE (DUF239)-RELATED-RELATED"/>
    <property type="match status" value="1"/>
</dbReference>
<keyword evidence="3" id="KW-1185">Reference proteome</keyword>